<feature type="transmembrane region" description="Helical" evidence="7">
    <location>
        <begin position="217"/>
        <end position="240"/>
    </location>
</feature>
<dbReference type="RefSeq" id="WP_203704071.1">
    <property type="nucleotide sequence ID" value="NZ_BAAALU010000009.1"/>
</dbReference>
<reference evidence="9 10" key="1">
    <citation type="submission" date="2021-01" db="EMBL/GenBank/DDBJ databases">
        <title>Whole genome shotgun sequence of Asanoa iriomotensis NBRC 100142.</title>
        <authorList>
            <person name="Komaki H."/>
            <person name="Tamura T."/>
        </authorList>
    </citation>
    <scope>NUCLEOTIDE SEQUENCE [LARGE SCALE GENOMIC DNA]</scope>
    <source>
        <strain evidence="9 10">NBRC 100142</strain>
    </source>
</reference>
<dbReference type="PROSITE" id="PS50850">
    <property type="entry name" value="MFS"/>
    <property type="match status" value="1"/>
</dbReference>
<keyword evidence="4 7" id="KW-0812">Transmembrane</keyword>
<name>A0ABQ4C664_9ACTN</name>
<keyword evidence="3" id="KW-1003">Cell membrane</keyword>
<evidence type="ECO:0000313" key="10">
    <source>
        <dbReference type="Proteomes" id="UP000624325"/>
    </source>
</evidence>
<keyword evidence="5 7" id="KW-1133">Transmembrane helix</keyword>
<evidence type="ECO:0000256" key="3">
    <source>
        <dbReference type="ARBA" id="ARBA00022475"/>
    </source>
</evidence>
<protein>
    <submittedName>
        <fullName evidence="9">MFS transporter</fullName>
    </submittedName>
</protein>
<dbReference type="EMBL" id="BONC01000026">
    <property type="protein sequence ID" value="GIF57775.1"/>
    <property type="molecule type" value="Genomic_DNA"/>
</dbReference>
<dbReference type="SUPFAM" id="SSF103473">
    <property type="entry name" value="MFS general substrate transporter"/>
    <property type="match status" value="1"/>
</dbReference>
<evidence type="ECO:0000259" key="8">
    <source>
        <dbReference type="PROSITE" id="PS50850"/>
    </source>
</evidence>
<dbReference type="InterPro" id="IPR010290">
    <property type="entry name" value="TM_effector"/>
</dbReference>
<organism evidence="9 10">
    <name type="scientific">Asanoa iriomotensis</name>
    <dbReference type="NCBI Taxonomy" id="234613"/>
    <lineage>
        <taxon>Bacteria</taxon>
        <taxon>Bacillati</taxon>
        <taxon>Actinomycetota</taxon>
        <taxon>Actinomycetes</taxon>
        <taxon>Micromonosporales</taxon>
        <taxon>Micromonosporaceae</taxon>
        <taxon>Asanoa</taxon>
    </lineage>
</organism>
<feature type="transmembrane region" description="Helical" evidence="7">
    <location>
        <begin position="280"/>
        <end position="297"/>
    </location>
</feature>
<proteinExistence type="predicted"/>
<evidence type="ECO:0000256" key="2">
    <source>
        <dbReference type="ARBA" id="ARBA00022448"/>
    </source>
</evidence>
<evidence type="ECO:0000256" key="4">
    <source>
        <dbReference type="ARBA" id="ARBA00022692"/>
    </source>
</evidence>
<comment type="subcellular location">
    <subcellularLocation>
        <location evidence="1">Cell membrane</location>
        <topology evidence="1">Multi-pass membrane protein</topology>
    </subcellularLocation>
</comment>
<feature type="transmembrane region" description="Helical" evidence="7">
    <location>
        <begin position="369"/>
        <end position="386"/>
    </location>
</feature>
<dbReference type="PANTHER" id="PTHR23513">
    <property type="entry name" value="INTEGRAL MEMBRANE EFFLUX PROTEIN-RELATED"/>
    <property type="match status" value="1"/>
</dbReference>
<feature type="transmembrane region" description="Helical" evidence="7">
    <location>
        <begin position="154"/>
        <end position="182"/>
    </location>
</feature>
<feature type="transmembrane region" description="Helical" evidence="7">
    <location>
        <begin position="246"/>
        <end position="268"/>
    </location>
</feature>
<feature type="transmembrane region" description="Helical" evidence="7">
    <location>
        <begin position="343"/>
        <end position="363"/>
    </location>
</feature>
<dbReference type="CDD" id="cd06173">
    <property type="entry name" value="MFS_MefA_like"/>
    <property type="match status" value="1"/>
</dbReference>
<feature type="domain" description="Major facilitator superfamily (MFS) profile" evidence="8">
    <location>
        <begin position="214"/>
        <end position="397"/>
    </location>
</feature>
<dbReference type="Pfam" id="PF05977">
    <property type="entry name" value="MFS_3"/>
    <property type="match status" value="1"/>
</dbReference>
<keyword evidence="10" id="KW-1185">Reference proteome</keyword>
<evidence type="ECO:0000313" key="9">
    <source>
        <dbReference type="EMBL" id="GIF57775.1"/>
    </source>
</evidence>
<comment type="caution">
    <text evidence="9">The sequence shown here is derived from an EMBL/GenBank/DDBJ whole genome shotgun (WGS) entry which is preliminary data.</text>
</comment>
<dbReference type="PANTHER" id="PTHR23513:SF6">
    <property type="entry name" value="MAJOR FACILITATOR SUPERFAMILY ASSOCIATED DOMAIN-CONTAINING PROTEIN"/>
    <property type="match status" value="1"/>
</dbReference>
<dbReference type="Proteomes" id="UP000624325">
    <property type="component" value="Unassembled WGS sequence"/>
</dbReference>
<dbReference type="InterPro" id="IPR020846">
    <property type="entry name" value="MFS_dom"/>
</dbReference>
<dbReference type="InterPro" id="IPR036259">
    <property type="entry name" value="MFS_trans_sf"/>
</dbReference>
<evidence type="ECO:0000256" key="7">
    <source>
        <dbReference type="SAM" id="Phobius"/>
    </source>
</evidence>
<feature type="transmembrane region" description="Helical" evidence="7">
    <location>
        <begin position="303"/>
        <end position="322"/>
    </location>
</feature>
<keyword evidence="6 7" id="KW-0472">Membrane</keyword>
<feature type="transmembrane region" description="Helical" evidence="7">
    <location>
        <begin position="39"/>
        <end position="62"/>
    </location>
</feature>
<dbReference type="Gene3D" id="1.20.1250.20">
    <property type="entry name" value="MFS general substrate transporter like domains"/>
    <property type="match status" value="1"/>
</dbReference>
<evidence type="ECO:0000256" key="5">
    <source>
        <dbReference type="ARBA" id="ARBA00022989"/>
    </source>
</evidence>
<gene>
    <name evidence="9" type="ORF">Air01nite_38700</name>
</gene>
<evidence type="ECO:0000256" key="1">
    <source>
        <dbReference type="ARBA" id="ARBA00004651"/>
    </source>
</evidence>
<evidence type="ECO:0000256" key="6">
    <source>
        <dbReference type="ARBA" id="ARBA00023136"/>
    </source>
</evidence>
<accession>A0ABQ4C664</accession>
<keyword evidence="2" id="KW-0813">Transport</keyword>
<sequence length="397" mass="41033">MLSSDFRFLWSASAISNIGDGVTMIAGPLLVASLTGDPALVAGAAFVQQLPWLFAPVAGAYVDRIDRRRVVVAANLARAAVMFGLAAAVWSSTATIPLIYAAFFLLGVGETVADPAYQAILPSIVADADLERANARLVATFTIGNQLAAKPLGAYLFVVGAAVPFGADALTFLVAGGLLALLRPVPGGPATARVPTTLRADVAEGLRALWHRPALRLLAVCLAVMNLLFCAAFAAFVLYAERRLGLTPVAYGVLLSVWALGGLLGAVVAARLRARFGAGLLLRAGLLIEIATHVVLATTRAPWVAAAVLVLFGVHTTVWGVVTMSIRQRLVPDAVRGRVASTYAMLDLGGAAIGTLIGGALAGVTSLTAPFWAAAAGMTVLAGLVWRHLTDRTLVAA</sequence>
<feature type="transmembrane region" description="Helical" evidence="7">
    <location>
        <begin position="83"/>
        <end position="106"/>
    </location>
</feature>